<dbReference type="AlphaFoldDB" id="A0A6A6EHY7"/>
<organism evidence="2 3">
    <name type="scientific">Zopfia rhizophila CBS 207.26</name>
    <dbReference type="NCBI Taxonomy" id="1314779"/>
    <lineage>
        <taxon>Eukaryota</taxon>
        <taxon>Fungi</taxon>
        <taxon>Dikarya</taxon>
        <taxon>Ascomycota</taxon>
        <taxon>Pezizomycotina</taxon>
        <taxon>Dothideomycetes</taxon>
        <taxon>Dothideomycetes incertae sedis</taxon>
        <taxon>Zopfiaceae</taxon>
        <taxon>Zopfia</taxon>
    </lineage>
</organism>
<name>A0A6A6EHY7_9PEZI</name>
<proteinExistence type="predicted"/>
<keyword evidence="2" id="KW-0808">Transferase</keyword>
<keyword evidence="2" id="KW-0489">Methyltransferase</keyword>
<dbReference type="InterPro" id="IPR029063">
    <property type="entry name" value="SAM-dependent_MTases_sf"/>
</dbReference>
<dbReference type="GO" id="GO:0008168">
    <property type="term" value="F:methyltransferase activity"/>
    <property type="evidence" value="ECO:0007669"/>
    <property type="project" value="UniProtKB-KW"/>
</dbReference>
<dbReference type="OrthoDB" id="540004at2759"/>
<reference evidence="2" key="1">
    <citation type="journal article" date="2020" name="Stud. Mycol.">
        <title>101 Dothideomycetes genomes: a test case for predicting lifestyles and emergence of pathogens.</title>
        <authorList>
            <person name="Haridas S."/>
            <person name="Albert R."/>
            <person name="Binder M."/>
            <person name="Bloem J."/>
            <person name="Labutti K."/>
            <person name="Salamov A."/>
            <person name="Andreopoulos B."/>
            <person name="Baker S."/>
            <person name="Barry K."/>
            <person name="Bills G."/>
            <person name="Bluhm B."/>
            <person name="Cannon C."/>
            <person name="Castanera R."/>
            <person name="Culley D."/>
            <person name="Daum C."/>
            <person name="Ezra D."/>
            <person name="Gonzalez J."/>
            <person name="Henrissat B."/>
            <person name="Kuo A."/>
            <person name="Liang C."/>
            <person name="Lipzen A."/>
            <person name="Lutzoni F."/>
            <person name="Magnuson J."/>
            <person name="Mondo S."/>
            <person name="Nolan M."/>
            <person name="Ohm R."/>
            <person name="Pangilinan J."/>
            <person name="Park H.-J."/>
            <person name="Ramirez L."/>
            <person name="Alfaro M."/>
            <person name="Sun H."/>
            <person name="Tritt A."/>
            <person name="Yoshinaga Y."/>
            <person name="Zwiers L.-H."/>
            <person name="Turgeon B."/>
            <person name="Goodwin S."/>
            <person name="Spatafora J."/>
            <person name="Crous P."/>
            <person name="Grigoriev I."/>
        </authorList>
    </citation>
    <scope>NUCLEOTIDE SEQUENCE</scope>
    <source>
        <strain evidence="2">CBS 207.26</strain>
    </source>
</reference>
<protein>
    <submittedName>
        <fullName evidence="2">Methyltransferase domain-containing protein</fullName>
    </submittedName>
</protein>
<sequence>MTGPTGSTQPNPAVPSDLKNRLKDSYDAIALHYNNFTRQHDPIRLHYLGQLLSHLDSKDKTDILELGCGAGIPGTKLLLEHANIHVTGNDLSTTQLQLAKQNLAEFSDRLKFLEGDMMDLSFAEKSFDVVMGFYSVIHLPRDEQVELLKRIVRWLKPGGLFLANFSAEEMPVAFEEKWLDQEKGWMFWSGWGAEGSCKMVEEAGLEILIREIKEDVVDANFLWVLGRKREA</sequence>
<accession>A0A6A6EHY7</accession>
<feature type="domain" description="Methyltransferase" evidence="1">
    <location>
        <begin position="63"/>
        <end position="159"/>
    </location>
</feature>
<dbReference type="Proteomes" id="UP000800200">
    <property type="component" value="Unassembled WGS sequence"/>
</dbReference>
<dbReference type="CDD" id="cd02440">
    <property type="entry name" value="AdoMet_MTases"/>
    <property type="match status" value="1"/>
</dbReference>
<dbReference type="EMBL" id="ML994616">
    <property type="protein sequence ID" value="KAF2191677.1"/>
    <property type="molecule type" value="Genomic_DNA"/>
</dbReference>
<dbReference type="GO" id="GO:0032259">
    <property type="term" value="P:methylation"/>
    <property type="evidence" value="ECO:0007669"/>
    <property type="project" value="UniProtKB-KW"/>
</dbReference>
<gene>
    <name evidence="2" type="ORF">K469DRAFT_718700</name>
</gene>
<evidence type="ECO:0000313" key="3">
    <source>
        <dbReference type="Proteomes" id="UP000800200"/>
    </source>
</evidence>
<dbReference type="Gene3D" id="3.40.50.150">
    <property type="entry name" value="Vaccinia Virus protein VP39"/>
    <property type="match status" value="1"/>
</dbReference>
<dbReference type="InterPro" id="IPR050447">
    <property type="entry name" value="Erg6_SMT_methyltransf"/>
</dbReference>
<keyword evidence="3" id="KW-1185">Reference proteome</keyword>
<dbReference type="Pfam" id="PF13649">
    <property type="entry name" value="Methyltransf_25"/>
    <property type="match status" value="1"/>
</dbReference>
<dbReference type="InterPro" id="IPR041698">
    <property type="entry name" value="Methyltransf_25"/>
</dbReference>
<dbReference type="PANTHER" id="PTHR44068:SF11">
    <property type="entry name" value="GERANYL DIPHOSPHATE 2-C-METHYLTRANSFERASE"/>
    <property type="match status" value="1"/>
</dbReference>
<evidence type="ECO:0000313" key="2">
    <source>
        <dbReference type="EMBL" id="KAF2191677.1"/>
    </source>
</evidence>
<dbReference type="SUPFAM" id="SSF53335">
    <property type="entry name" value="S-adenosyl-L-methionine-dependent methyltransferases"/>
    <property type="match status" value="1"/>
</dbReference>
<evidence type="ECO:0000259" key="1">
    <source>
        <dbReference type="Pfam" id="PF13649"/>
    </source>
</evidence>
<dbReference type="PANTHER" id="PTHR44068">
    <property type="entry name" value="ZGC:194242"/>
    <property type="match status" value="1"/>
</dbReference>